<proteinExistence type="inferred from homology"/>
<evidence type="ECO:0000256" key="3">
    <source>
        <dbReference type="ARBA" id="ARBA00022490"/>
    </source>
</evidence>
<dbReference type="SUPFAM" id="SSF50405">
    <property type="entry name" value="Actin-crosslinking proteins"/>
    <property type="match status" value="4"/>
</dbReference>
<dbReference type="InterPro" id="IPR024703">
    <property type="entry name" value="Fascin_metazoans"/>
</dbReference>
<keyword evidence="9" id="KW-1185">Reference proteome</keyword>
<dbReference type="PANTHER" id="PTHR10551">
    <property type="entry name" value="FASCIN"/>
    <property type="match status" value="1"/>
</dbReference>
<evidence type="ECO:0000256" key="2">
    <source>
        <dbReference type="ARBA" id="ARBA00007415"/>
    </source>
</evidence>
<comment type="caution">
    <text evidence="8">The sequence shown here is derived from an EMBL/GenBank/DDBJ whole genome shotgun (WGS) entry which is preliminary data.</text>
</comment>
<dbReference type="GO" id="GO:0051017">
    <property type="term" value="P:actin filament bundle assembly"/>
    <property type="evidence" value="ECO:0007669"/>
    <property type="project" value="TreeGrafter"/>
</dbReference>
<feature type="domain" description="Fascin-like" evidence="7">
    <location>
        <begin position="35"/>
        <end position="145"/>
    </location>
</feature>
<dbReference type="PIRSF" id="PIRSF005682">
    <property type="entry name" value="Fascin"/>
    <property type="match status" value="1"/>
</dbReference>
<reference evidence="8 9" key="1">
    <citation type="journal article" date="2018" name="Nat. Ecol. Evol.">
        <title>Genomic signatures of mitonuclear coevolution across populations of Tigriopus californicus.</title>
        <authorList>
            <person name="Barreto F.S."/>
            <person name="Watson E.T."/>
            <person name="Lima T.G."/>
            <person name="Willett C.S."/>
            <person name="Edmands S."/>
            <person name="Li W."/>
            <person name="Burton R.S."/>
        </authorList>
    </citation>
    <scope>NUCLEOTIDE SEQUENCE [LARGE SCALE GENOMIC DNA]</scope>
    <source>
        <strain evidence="8 9">San Diego</strain>
    </source>
</reference>
<evidence type="ECO:0000313" key="9">
    <source>
        <dbReference type="Proteomes" id="UP000318571"/>
    </source>
</evidence>
<keyword evidence="3 6" id="KW-0963">Cytoplasm</keyword>
<evidence type="ECO:0000256" key="1">
    <source>
        <dbReference type="ARBA" id="ARBA00004245"/>
    </source>
</evidence>
<evidence type="ECO:0000256" key="5">
    <source>
        <dbReference type="ARBA" id="ARBA00023212"/>
    </source>
</evidence>
<feature type="domain" description="Fascin-like" evidence="7">
    <location>
        <begin position="415"/>
        <end position="509"/>
    </location>
</feature>
<dbReference type="FunFam" id="2.80.10.50:FF:000008">
    <property type="entry name" value="Fascin"/>
    <property type="match status" value="1"/>
</dbReference>
<dbReference type="FunFam" id="2.80.10.50:FF:000010">
    <property type="entry name" value="Fascin"/>
    <property type="match status" value="1"/>
</dbReference>
<dbReference type="STRING" id="6832.A0A553NSQ2"/>
<dbReference type="InterPro" id="IPR010431">
    <property type="entry name" value="Fascin"/>
</dbReference>
<sequence>MTGLSLESNGQGSHGTTSATEKGCWTIGLISSKFKYLSAETFGFRTNANGKALKKKQIWILEPTGDGESVVLRSHLGKYLAVDQFGNVTCDQEERDESSKFEISVCDDFSGRWAFKSLTRGYFLGASQDNIQCNAKSPGDAELWFVHLAARPQVNLRSVGRKRYAHLSENQEEIQVEENVPWGEDTLFTLEFLEEANKYAIHTCTNMYLQRDGKLTPEVNKDCYFSVEYHGGYIALRDAAGQYLAPIGSRAVLKTRSRAVTKDELFSLEDSLPQASFVAASNDRYISVKQGVDVTANQEEISDHETFQLEWDNSTQRWYIRTMQDKYFTLQTGGGIQANEVRRSSNALFEIIWHEDGSISLRANNGKYLGTKKSGHLFANCEGSEENTRYYFYLINRPVLVLKCEQGFVGYKSAGTCKLECNKAHYETILVERGPKGSTYFKGQNGKYVHAHGDGISADSDLPQGFFMELRDPTRMCLKTAEGNYLNSEKNGGLIVGSNQSEEATNWEY</sequence>
<dbReference type="Pfam" id="PF06268">
    <property type="entry name" value="Fascin"/>
    <property type="match status" value="4"/>
</dbReference>
<evidence type="ECO:0000256" key="4">
    <source>
        <dbReference type="ARBA" id="ARBA00023203"/>
    </source>
</evidence>
<protein>
    <recommendedName>
        <fullName evidence="6">Fascin</fullName>
    </recommendedName>
</protein>
<dbReference type="InterPro" id="IPR008999">
    <property type="entry name" value="Actin-crosslinking"/>
</dbReference>
<keyword evidence="5 6" id="KW-0206">Cytoskeleton</keyword>
<dbReference type="PANTHER" id="PTHR10551:SF9">
    <property type="entry name" value="FASCIN-2"/>
    <property type="match status" value="1"/>
</dbReference>
<accession>A0A553NSQ2</accession>
<feature type="domain" description="Fascin-like" evidence="7">
    <location>
        <begin position="282"/>
        <end position="388"/>
    </location>
</feature>
<dbReference type="InterPro" id="IPR022768">
    <property type="entry name" value="Fascin-like_dom"/>
</dbReference>
<comment type="subcellular location">
    <subcellularLocation>
        <location evidence="1 6">Cytoplasm</location>
        <location evidence="1 6">Cytoskeleton</location>
    </subcellularLocation>
</comment>
<dbReference type="GO" id="GO:0007163">
    <property type="term" value="P:establishment or maintenance of cell polarity"/>
    <property type="evidence" value="ECO:0007669"/>
    <property type="project" value="TreeGrafter"/>
</dbReference>
<organism evidence="8 9">
    <name type="scientific">Tigriopus californicus</name>
    <name type="common">Marine copepod</name>
    <dbReference type="NCBI Taxonomy" id="6832"/>
    <lineage>
        <taxon>Eukaryota</taxon>
        <taxon>Metazoa</taxon>
        <taxon>Ecdysozoa</taxon>
        <taxon>Arthropoda</taxon>
        <taxon>Crustacea</taxon>
        <taxon>Multicrustacea</taxon>
        <taxon>Hexanauplia</taxon>
        <taxon>Copepoda</taxon>
        <taxon>Harpacticoida</taxon>
        <taxon>Harpacticidae</taxon>
        <taxon>Tigriopus</taxon>
    </lineage>
</organism>
<dbReference type="FunFam" id="2.80.10.50:FF:000015">
    <property type="entry name" value="Fascin"/>
    <property type="match status" value="1"/>
</dbReference>
<dbReference type="OMA" id="ECNKAIY"/>
<dbReference type="EMBL" id="VCGU01000010">
    <property type="protein sequence ID" value="TRY68464.1"/>
    <property type="molecule type" value="Genomic_DNA"/>
</dbReference>
<keyword evidence="4 6" id="KW-0009">Actin-binding</keyword>
<evidence type="ECO:0000313" key="8">
    <source>
        <dbReference type="EMBL" id="TRY68464.1"/>
    </source>
</evidence>
<dbReference type="GO" id="GO:0030674">
    <property type="term" value="F:protein-macromolecule adaptor activity"/>
    <property type="evidence" value="ECO:0007669"/>
    <property type="project" value="InterPro"/>
</dbReference>
<dbReference type="GO" id="GO:0051015">
    <property type="term" value="F:actin filament binding"/>
    <property type="evidence" value="ECO:0007669"/>
    <property type="project" value="InterPro"/>
</dbReference>
<dbReference type="GO" id="GO:0005737">
    <property type="term" value="C:cytoplasm"/>
    <property type="evidence" value="ECO:0007669"/>
    <property type="project" value="TreeGrafter"/>
</dbReference>
<evidence type="ECO:0000256" key="6">
    <source>
        <dbReference type="PIRNR" id="PIRNR005682"/>
    </source>
</evidence>
<dbReference type="FunFam" id="2.80.10.50:FF:000064">
    <property type="entry name" value="Fascin"/>
    <property type="match status" value="1"/>
</dbReference>
<dbReference type="Proteomes" id="UP000318571">
    <property type="component" value="Chromosome 1"/>
</dbReference>
<dbReference type="Gene3D" id="2.80.10.50">
    <property type="match status" value="4"/>
</dbReference>
<gene>
    <name evidence="8" type="ORF">TCAL_06843</name>
</gene>
<evidence type="ECO:0000259" key="7">
    <source>
        <dbReference type="Pfam" id="PF06268"/>
    </source>
</evidence>
<dbReference type="AlphaFoldDB" id="A0A553NSQ2"/>
<dbReference type="CDD" id="cd23351">
    <property type="entry name" value="beta-trefoil_singed_rpt2"/>
    <property type="match status" value="1"/>
</dbReference>
<dbReference type="GO" id="GO:0016477">
    <property type="term" value="P:cell migration"/>
    <property type="evidence" value="ECO:0007669"/>
    <property type="project" value="TreeGrafter"/>
</dbReference>
<comment type="similarity">
    <text evidence="2 6">Belongs to the fascin family.</text>
</comment>
<name>A0A553NSQ2_TIGCA</name>
<dbReference type="GO" id="GO:0015629">
    <property type="term" value="C:actin cytoskeleton"/>
    <property type="evidence" value="ECO:0007669"/>
    <property type="project" value="TreeGrafter"/>
</dbReference>
<feature type="domain" description="Fascin-like" evidence="7">
    <location>
        <begin position="155"/>
        <end position="268"/>
    </location>
</feature>